<keyword evidence="2" id="KW-1185">Reference proteome</keyword>
<protein>
    <submittedName>
        <fullName evidence="1">Uncharacterized protein</fullName>
    </submittedName>
</protein>
<dbReference type="Proteomes" id="UP000219338">
    <property type="component" value="Unassembled WGS sequence"/>
</dbReference>
<organism evidence="1 2">
    <name type="scientific">Armillaria ostoyae</name>
    <name type="common">Armillaria root rot fungus</name>
    <dbReference type="NCBI Taxonomy" id="47428"/>
    <lineage>
        <taxon>Eukaryota</taxon>
        <taxon>Fungi</taxon>
        <taxon>Dikarya</taxon>
        <taxon>Basidiomycota</taxon>
        <taxon>Agaricomycotina</taxon>
        <taxon>Agaricomycetes</taxon>
        <taxon>Agaricomycetidae</taxon>
        <taxon>Agaricales</taxon>
        <taxon>Marasmiineae</taxon>
        <taxon>Physalacriaceae</taxon>
        <taxon>Armillaria</taxon>
    </lineage>
</organism>
<evidence type="ECO:0000313" key="2">
    <source>
        <dbReference type="Proteomes" id="UP000219338"/>
    </source>
</evidence>
<gene>
    <name evidence="1" type="ORF">ARMOST_14445</name>
</gene>
<sequence>MSAESLSPKKRSVYSYIWDTWDKPPEERKFLAKLDACLLTYATLSYFSK</sequence>
<dbReference type="OrthoDB" id="3639251at2759"/>
<dbReference type="STRING" id="47428.A0A284RQM7"/>
<dbReference type="AlphaFoldDB" id="A0A284RQM7"/>
<evidence type="ECO:0000313" key="1">
    <source>
        <dbReference type="EMBL" id="SJL11044.1"/>
    </source>
</evidence>
<name>A0A284RQM7_ARMOS</name>
<dbReference type="EMBL" id="FUEG01000013">
    <property type="protein sequence ID" value="SJL11044.1"/>
    <property type="molecule type" value="Genomic_DNA"/>
</dbReference>
<proteinExistence type="predicted"/>
<reference evidence="2" key="1">
    <citation type="journal article" date="2017" name="Nat. Ecol. Evol.">
        <title>Genome expansion and lineage-specific genetic innovations in the forest pathogenic fungi Armillaria.</title>
        <authorList>
            <person name="Sipos G."/>
            <person name="Prasanna A.N."/>
            <person name="Walter M.C."/>
            <person name="O'Connor E."/>
            <person name="Balint B."/>
            <person name="Krizsan K."/>
            <person name="Kiss B."/>
            <person name="Hess J."/>
            <person name="Varga T."/>
            <person name="Slot J."/>
            <person name="Riley R."/>
            <person name="Boka B."/>
            <person name="Rigling D."/>
            <person name="Barry K."/>
            <person name="Lee J."/>
            <person name="Mihaltcheva S."/>
            <person name="LaButti K."/>
            <person name="Lipzen A."/>
            <person name="Waldron R."/>
            <person name="Moloney N.M."/>
            <person name="Sperisen C."/>
            <person name="Kredics L."/>
            <person name="Vagvoelgyi C."/>
            <person name="Patrignani A."/>
            <person name="Fitzpatrick D."/>
            <person name="Nagy I."/>
            <person name="Doyle S."/>
            <person name="Anderson J.B."/>
            <person name="Grigoriev I.V."/>
            <person name="Gueldener U."/>
            <person name="Muensterkoetter M."/>
            <person name="Nagy L.G."/>
        </authorList>
    </citation>
    <scope>NUCLEOTIDE SEQUENCE [LARGE SCALE GENOMIC DNA]</scope>
    <source>
        <strain evidence="2">C18/9</strain>
    </source>
</reference>
<accession>A0A284RQM7</accession>